<organism evidence="1 2">
    <name type="scientific">Candidatus Desulfacyla euxinica</name>
    <dbReference type="NCBI Taxonomy" id="2841693"/>
    <lineage>
        <taxon>Bacteria</taxon>
        <taxon>Deltaproteobacteria</taxon>
        <taxon>Candidatus Desulfacyla</taxon>
    </lineage>
</organism>
<dbReference type="AlphaFoldDB" id="A0A8J6MXA0"/>
<evidence type="ECO:0000313" key="1">
    <source>
        <dbReference type="EMBL" id="MBC8176577.1"/>
    </source>
</evidence>
<gene>
    <name evidence="1" type="ORF">H8E19_04155</name>
</gene>
<reference evidence="1 2" key="1">
    <citation type="submission" date="2020-08" db="EMBL/GenBank/DDBJ databases">
        <title>Bridging the membrane lipid divide: bacteria of the FCB group superphylum have the potential to synthesize archaeal ether lipids.</title>
        <authorList>
            <person name="Villanueva L."/>
            <person name="Von Meijenfeldt F.A.B."/>
            <person name="Westbye A.B."/>
            <person name="Yadav S."/>
            <person name="Hopmans E.C."/>
            <person name="Dutilh B.E."/>
            <person name="Sinninghe Damste J.S."/>
        </authorList>
    </citation>
    <scope>NUCLEOTIDE SEQUENCE [LARGE SCALE GENOMIC DNA]</scope>
    <source>
        <strain evidence="1">NIOZ-UU27</strain>
    </source>
</reference>
<protein>
    <submittedName>
        <fullName evidence="1">Uncharacterized protein</fullName>
    </submittedName>
</protein>
<name>A0A8J6MXA0_9DELT</name>
<dbReference type="Proteomes" id="UP000650524">
    <property type="component" value="Unassembled WGS sequence"/>
</dbReference>
<accession>A0A8J6MXA0</accession>
<dbReference type="EMBL" id="JACNJD010000146">
    <property type="protein sequence ID" value="MBC8176577.1"/>
    <property type="molecule type" value="Genomic_DNA"/>
</dbReference>
<comment type="caution">
    <text evidence="1">The sequence shown here is derived from an EMBL/GenBank/DDBJ whole genome shotgun (WGS) entry which is preliminary data.</text>
</comment>
<sequence>MKIRIIKAGIVFVVLALILGAVNVLAVEEKPIPGQGTEAAELDRVDEDRLELSADAAFLSQYVWRGWGLSKDSFVIQPSVTASYKGFSLNLWGNMDTSFQGTEDSEKKFKWNETDLTFSYGHSFGMVGLEGGFIYYAVDGMDDWKEFYLSLGLDTILAPTVTVYREISKNQGWYVNLGISHSFELPHEITLDLGGYVSYWKSDNDNMMERNSDLSPTTKRFSGLHDGLLSVGLNIPFWKYFKVTPSIAYAFPLSHAADNEMQYNSLDEKANHVFGGVTFSMAF</sequence>
<proteinExistence type="predicted"/>
<evidence type="ECO:0000313" key="2">
    <source>
        <dbReference type="Proteomes" id="UP000650524"/>
    </source>
</evidence>